<proteinExistence type="predicted"/>
<accession>A0A382ESM1</accession>
<reference evidence="1" key="1">
    <citation type="submission" date="2018-05" db="EMBL/GenBank/DDBJ databases">
        <authorList>
            <person name="Lanie J.A."/>
            <person name="Ng W.-L."/>
            <person name="Kazmierczak K.M."/>
            <person name="Andrzejewski T.M."/>
            <person name="Davidsen T.M."/>
            <person name="Wayne K.J."/>
            <person name="Tettelin H."/>
            <person name="Glass J.I."/>
            <person name="Rusch D."/>
            <person name="Podicherti R."/>
            <person name="Tsui H.-C.T."/>
            <person name="Winkler M.E."/>
        </authorList>
    </citation>
    <scope>NUCLEOTIDE SEQUENCE</scope>
</reference>
<name>A0A382ESM1_9ZZZZ</name>
<organism evidence="1">
    <name type="scientific">marine metagenome</name>
    <dbReference type="NCBI Taxonomy" id="408172"/>
    <lineage>
        <taxon>unclassified sequences</taxon>
        <taxon>metagenomes</taxon>
        <taxon>ecological metagenomes</taxon>
    </lineage>
</organism>
<evidence type="ECO:0000313" key="1">
    <source>
        <dbReference type="EMBL" id="SVB53385.1"/>
    </source>
</evidence>
<protein>
    <submittedName>
        <fullName evidence="1">Uncharacterized protein</fullName>
    </submittedName>
</protein>
<dbReference type="AlphaFoldDB" id="A0A382ESM1"/>
<dbReference type="EMBL" id="UINC01045976">
    <property type="protein sequence ID" value="SVB53385.1"/>
    <property type="molecule type" value="Genomic_DNA"/>
</dbReference>
<gene>
    <name evidence="1" type="ORF">METZ01_LOCUS206239</name>
</gene>
<feature type="non-terminal residue" evidence="1">
    <location>
        <position position="1"/>
    </location>
</feature>
<sequence>RDFSDASLIALGTDGDTVCELDKSKNSIRVTVPSLDMWGILRLE</sequence>